<dbReference type="EMBL" id="CM010721">
    <property type="protein sequence ID" value="RZC70806.1"/>
    <property type="molecule type" value="Genomic_DNA"/>
</dbReference>
<keyword evidence="1" id="KW-0812">Transmembrane</keyword>
<evidence type="ECO:0000313" key="3">
    <source>
        <dbReference type="EMBL" id="RZC70806.1"/>
    </source>
</evidence>
<evidence type="ECO:0000259" key="2">
    <source>
        <dbReference type="PROSITE" id="PS50848"/>
    </source>
</evidence>
<dbReference type="InterPro" id="IPR051213">
    <property type="entry name" value="START_lipid_transfer"/>
</dbReference>
<keyword evidence="1" id="KW-0472">Membrane</keyword>
<sequence length="419" mass="47207">MAESKVFDYLGGFLVLDENFWKGNSQKVWFTILALVFILLCQSLRAFISNRYNNRSVQVISTTGTTGAASLEPNSQTSISGIVSDADLRNLINELDEKGEENLQWNNVVDKRNSSVTYSVKNCKPKDGPLKYLSVTVFENCSTEVLRDFYMDYEYRKQWDKMIVEDDQLQVDDISGVEMGRTIKKFPLLTPREYVLAWRMWEGKEKTFYCFIKECESALVPRQKKYVRVGVFRSGWRIKKGNCHLIFNNFTAYLNCIISVPGRNACEIKLVHQEDAGLNVEMAKLAFSKGIWSYVCKMDAALRKYSPVTRPQSSSVKNAVTFMRKVPPELETTTETTDRSLLGGTSTGGIVRQGIEEVNQKKKLIRKPSKKTIANGLLLLGGIVCLSRGHSALGAKIAMACILKKLAKHGNPATQVTQN</sequence>
<dbReference type="Pfam" id="PF01852">
    <property type="entry name" value="START"/>
    <property type="match status" value="1"/>
</dbReference>
<keyword evidence="4" id="KW-1185">Reference proteome</keyword>
<dbReference type="GO" id="GO:0008289">
    <property type="term" value="F:lipid binding"/>
    <property type="evidence" value="ECO:0007669"/>
    <property type="project" value="InterPro"/>
</dbReference>
<dbReference type="Gramene" id="RZC70806">
    <property type="protein sequence ID" value="RZC70806"/>
    <property type="gene ID" value="C5167_033941"/>
</dbReference>
<proteinExistence type="predicted"/>
<dbReference type="CDD" id="cd08870">
    <property type="entry name" value="START_STARD2_7-like"/>
    <property type="match status" value="1"/>
</dbReference>
<dbReference type="InterPro" id="IPR002913">
    <property type="entry name" value="START_lipid-bd_dom"/>
</dbReference>
<dbReference type="STRING" id="3469.A0A4Y7KD96"/>
<evidence type="ECO:0000256" key="1">
    <source>
        <dbReference type="SAM" id="Phobius"/>
    </source>
</evidence>
<dbReference type="OMA" id="CYCCATV"/>
<dbReference type="InterPro" id="IPR023393">
    <property type="entry name" value="START-like_dom_sf"/>
</dbReference>
<organism evidence="3 4">
    <name type="scientific">Papaver somniferum</name>
    <name type="common">Opium poppy</name>
    <dbReference type="NCBI Taxonomy" id="3469"/>
    <lineage>
        <taxon>Eukaryota</taxon>
        <taxon>Viridiplantae</taxon>
        <taxon>Streptophyta</taxon>
        <taxon>Embryophyta</taxon>
        <taxon>Tracheophyta</taxon>
        <taxon>Spermatophyta</taxon>
        <taxon>Magnoliopsida</taxon>
        <taxon>Ranunculales</taxon>
        <taxon>Papaveraceae</taxon>
        <taxon>Papaveroideae</taxon>
        <taxon>Papaver</taxon>
    </lineage>
</organism>
<reference evidence="3 4" key="1">
    <citation type="journal article" date="2018" name="Science">
        <title>The opium poppy genome and morphinan production.</title>
        <authorList>
            <person name="Guo L."/>
            <person name="Winzer T."/>
            <person name="Yang X."/>
            <person name="Li Y."/>
            <person name="Ning Z."/>
            <person name="He Z."/>
            <person name="Teodor R."/>
            <person name="Lu Y."/>
            <person name="Bowser T.A."/>
            <person name="Graham I.A."/>
            <person name="Ye K."/>
        </authorList>
    </citation>
    <scope>NUCLEOTIDE SEQUENCE [LARGE SCALE GENOMIC DNA]</scope>
    <source>
        <strain evidence="4">cv. HN1</strain>
        <tissue evidence="3">Leaves</tissue>
    </source>
</reference>
<dbReference type="Proteomes" id="UP000316621">
    <property type="component" value="Chromosome 7"/>
</dbReference>
<dbReference type="PANTHER" id="PTHR19308">
    <property type="entry name" value="PHOSPHATIDYLCHOLINE TRANSFER PROTEIN"/>
    <property type="match status" value="1"/>
</dbReference>
<feature type="domain" description="START" evidence="2">
    <location>
        <begin position="105"/>
        <end position="307"/>
    </location>
</feature>
<evidence type="ECO:0000313" key="4">
    <source>
        <dbReference type="Proteomes" id="UP000316621"/>
    </source>
</evidence>
<feature type="transmembrane region" description="Helical" evidence="1">
    <location>
        <begin position="28"/>
        <end position="48"/>
    </location>
</feature>
<gene>
    <name evidence="3" type="ORF">C5167_033941</name>
</gene>
<dbReference type="SUPFAM" id="SSF55961">
    <property type="entry name" value="Bet v1-like"/>
    <property type="match status" value="1"/>
</dbReference>
<accession>A0A4Y7KD96</accession>
<dbReference type="GO" id="GO:0005737">
    <property type="term" value="C:cytoplasm"/>
    <property type="evidence" value="ECO:0007669"/>
    <property type="project" value="UniProtKB-ARBA"/>
</dbReference>
<dbReference type="PROSITE" id="PS50848">
    <property type="entry name" value="START"/>
    <property type="match status" value="1"/>
</dbReference>
<dbReference type="Gene3D" id="3.30.530.20">
    <property type="match status" value="1"/>
</dbReference>
<name>A0A4Y7KD96_PAPSO</name>
<protein>
    <recommendedName>
        <fullName evidence="2">START domain-containing protein</fullName>
    </recommendedName>
</protein>
<dbReference type="AlphaFoldDB" id="A0A4Y7KD96"/>
<keyword evidence="1" id="KW-1133">Transmembrane helix</keyword>
<dbReference type="PANTHER" id="PTHR19308:SF13">
    <property type="entry name" value="OS02G0468400 PROTEIN"/>
    <property type="match status" value="1"/>
</dbReference>